<organism evidence="5 6">
    <name type="scientific">Flexivirga oryzae</name>
    <dbReference type="NCBI Taxonomy" id="1794944"/>
    <lineage>
        <taxon>Bacteria</taxon>
        <taxon>Bacillati</taxon>
        <taxon>Actinomycetota</taxon>
        <taxon>Actinomycetes</taxon>
        <taxon>Micrococcales</taxon>
        <taxon>Dermacoccaceae</taxon>
        <taxon>Flexivirga</taxon>
    </lineage>
</organism>
<comment type="similarity">
    <text evidence="1">Belongs to the aldo/keto reductase family.</text>
</comment>
<dbReference type="SUPFAM" id="SSF51430">
    <property type="entry name" value="NAD(P)-linked oxidoreductase"/>
    <property type="match status" value="1"/>
</dbReference>
<sequence length="89" mass="9837">MHQIELHPYVAQHPTQDFDAAHGILTQAWSPIGGITFYRNTDGSRGTLDDPVIGSIARTHGKSPAQVMLRWHVQQGRSAIPKSVKPSRI</sequence>
<dbReference type="Pfam" id="PF00248">
    <property type="entry name" value="Aldo_ket_red"/>
    <property type="match status" value="1"/>
</dbReference>
<keyword evidence="3" id="KW-0560">Oxidoreductase</keyword>
<evidence type="ECO:0000313" key="6">
    <source>
        <dbReference type="Proteomes" id="UP000559182"/>
    </source>
</evidence>
<name>A0A839NAK5_9MICO</name>
<evidence type="ECO:0000313" key="5">
    <source>
        <dbReference type="EMBL" id="MBB2891751.1"/>
    </source>
</evidence>
<dbReference type="GO" id="GO:0016616">
    <property type="term" value="F:oxidoreductase activity, acting on the CH-OH group of donors, NAD or NADP as acceptor"/>
    <property type="evidence" value="ECO:0007669"/>
    <property type="project" value="UniProtKB-ARBA"/>
</dbReference>
<feature type="domain" description="NADP-dependent oxidoreductase" evidence="4">
    <location>
        <begin position="1"/>
        <end position="89"/>
    </location>
</feature>
<dbReference type="PANTHER" id="PTHR43827:SF3">
    <property type="entry name" value="NADP-DEPENDENT OXIDOREDUCTASE DOMAIN-CONTAINING PROTEIN"/>
    <property type="match status" value="1"/>
</dbReference>
<evidence type="ECO:0000256" key="1">
    <source>
        <dbReference type="ARBA" id="ARBA00007905"/>
    </source>
</evidence>
<dbReference type="PANTHER" id="PTHR43827">
    <property type="entry name" value="2,5-DIKETO-D-GLUCONIC ACID REDUCTASE"/>
    <property type="match status" value="1"/>
</dbReference>
<dbReference type="InterPro" id="IPR036812">
    <property type="entry name" value="NAD(P)_OxRdtase_dom_sf"/>
</dbReference>
<gene>
    <name evidence="5" type="ORF">FHU39_001735</name>
</gene>
<dbReference type="InterPro" id="IPR020471">
    <property type="entry name" value="AKR"/>
</dbReference>
<reference evidence="5 6" key="1">
    <citation type="submission" date="2020-08" db="EMBL/GenBank/DDBJ databases">
        <title>Sequencing the genomes of 1000 actinobacteria strains.</title>
        <authorList>
            <person name="Klenk H.-P."/>
        </authorList>
    </citation>
    <scope>NUCLEOTIDE SEQUENCE [LARGE SCALE GENOMIC DNA]</scope>
    <source>
        <strain evidence="5 6">DSM 105369</strain>
    </source>
</reference>
<proteinExistence type="inferred from homology"/>
<comment type="caution">
    <text evidence="5">The sequence shown here is derived from an EMBL/GenBank/DDBJ whole genome shotgun (WGS) entry which is preliminary data.</text>
</comment>
<protein>
    <submittedName>
        <fullName evidence="5">Diketogulonate reductase-like aldo/keto reductase</fullName>
    </submittedName>
</protein>
<dbReference type="EMBL" id="JACHVQ010000001">
    <property type="protein sequence ID" value="MBB2891751.1"/>
    <property type="molecule type" value="Genomic_DNA"/>
</dbReference>
<dbReference type="InterPro" id="IPR023210">
    <property type="entry name" value="NADP_OxRdtase_dom"/>
</dbReference>
<accession>A0A839NAK5</accession>
<dbReference type="RefSeq" id="WP_425484770.1">
    <property type="nucleotide sequence ID" value="NZ_JACHVQ010000001.1"/>
</dbReference>
<keyword evidence="2" id="KW-0521">NADP</keyword>
<evidence type="ECO:0000259" key="4">
    <source>
        <dbReference type="Pfam" id="PF00248"/>
    </source>
</evidence>
<evidence type="ECO:0000256" key="3">
    <source>
        <dbReference type="ARBA" id="ARBA00023002"/>
    </source>
</evidence>
<dbReference type="AlphaFoldDB" id="A0A839NAK5"/>
<keyword evidence="6" id="KW-1185">Reference proteome</keyword>
<dbReference type="Gene3D" id="3.20.20.100">
    <property type="entry name" value="NADP-dependent oxidoreductase domain"/>
    <property type="match status" value="1"/>
</dbReference>
<evidence type="ECO:0000256" key="2">
    <source>
        <dbReference type="ARBA" id="ARBA00022857"/>
    </source>
</evidence>
<dbReference type="Proteomes" id="UP000559182">
    <property type="component" value="Unassembled WGS sequence"/>
</dbReference>